<gene>
    <name evidence="3" type="ORF">GCM10008906_01150</name>
</gene>
<dbReference type="EMBL" id="BAAACG010000001">
    <property type="protein sequence ID" value="GAA0732015.1"/>
    <property type="molecule type" value="Genomic_DNA"/>
</dbReference>
<dbReference type="SUPFAM" id="SSF64307">
    <property type="entry name" value="SirA-like"/>
    <property type="match status" value="1"/>
</dbReference>
<dbReference type="PANTHER" id="PTHR33279">
    <property type="entry name" value="SULFUR CARRIER PROTEIN YEDF-RELATED"/>
    <property type="match status" value="1"/>
</dbReference>
<keyword evidence="4" id="KW-1185">Reference proteome</keyword>
<accession>A0ABP3UFX9</accession>
<evidence type="ECO:0000313" key="4">
    <source>
        <dbReference type="Proteomes" id="UP001501510"/>
    </source>
</evidence>
<dbReference type="Pfam" id="PF01206">
    <property type="entry name" value="TusA"/>
    <property type="match status" value="1"/>
</dbReference>
<dbReference type="Proteomes" id="UP001501510">
    <property type="component" value="Unassembled WGS sequence"/>
</dbReference>
<dbReference type="InterPro" id="IPR001455">
    <property type="entry name" value="TusA-like"/>
</dbReference>
<organism evidence="3 4">
    <name type="scientific">Clostridium oceanicum</name>
    <dbReference type="NCBI Taxonomy" id="1543"/>
    <lineage>
        <taxon>Bacteria</taxon>
        <taxon>Bacillati</taxon>
        <taxon>Bacillota</taxon>
        <taxon>Clostridia</taxon>
        <taxon>Eubacteriales</taxon>
        <taxon>Clostridiaceae</taxon>
        <taxon>Clostridium</taxon>
    </lineage>
</organism>
<dbReference type="Gene3D" id="3.30.110.40">
    <property type="entry name" value="TusA-like domain"/>
    <property type="match status" value="1"/>
</dbReference>
<protein>
    <submittedName>
        <fullName evidence="3">Sulfurtransferase TusA family protein</fullName>
    </submittedName>
</protein>
<proteinExistence type="inferred from homology"/>
<evidence type="ECO:0000259" key="2">
    <source>
        <dbReference type="Pfam" id="PF01206"/>
    </source>
</evidence>
<comment type="similarity">
    <text evidence="1">Belongs to the sulfur carrier protein TusA family.</text>
</comment>
<dbReference type="PANTHER" id="PTHR33279:SF6">
    <property type="entry name" value="SULFUR CARRIER PROTEIN YEDF-RELATED"/>
    <property type="match status" value="1"/>
</dbReference>
<evidence type="ECO:0000256" key="1">
    <source>
        <dbReference type="ARBA" id="ARBA00008984"/>
    </source>
</evidence>
<reference evidence="4" key="1">
    <citation type="journal article" date="2019" name="Int. J. Syst. Evol. Microbiol.">
        <title>The Global Catalogue of Microorganisms (GCM) 10K type strain sequencing project: providing services to taxonomists for standard genome sequencing and annotation.</title>
        <authorList>
            <consortium name="The Broad Institute Genomics Platform"/>
            <consortium name="The Broad Institute Genome Sequencing Center for Infectious Disease"/>
            <person name="Wu L."/>
            <person name="Ma J."/>
        </authorList>
    </citation>
    <scope>NUCLEOTIDE SEQUENCE [LARGE SCALE GENOMIC DNA]</scope>
    <source>
        <strain evidence="4">JCM 1407</strain>
    </source>
</reference>
<sequence length="75" mass="8584">MAIREINCLYEGCPIPLLRAIKELKTMEKGDILIISSDHSCVGINIEEWAQKKGYPIELVETEDGSWEVYIEKTE</sequence>
<dbReference type="RefSeq" id="WP_343757760.1">
    <property type="nucleotide sequence ID" value="NZ_BAAACG010000001.1"/>
</dbReference>
<comment type="caution">
    <text evidence="3">The sequence shown here is derived from an EMBL/GenBank/DDBJ whole genome shotgun (WGS) entry which is preliminary data.</text>
</comment>
<evidence type="ECO:0000313" key="3">
    <source>
        <dbReference type="EMBL" id="GAA0732015.1"/>
    </source>
</evidence>
<name>A0ABP3UFX9_9CLOT</name>
<feature type="domain" description="UPF0033" evidence="2">
    <location>
        <begin position="4"/>
        <end position="73"/>
    </location>
</feature>
<dbReference type="InterPro" id="IPR036868">
    <property type="entry name" value="TusA-like_sf"/>
</dbReference>
<dbReference type="CDD" id="cd00291">
    <property type="entry name" value="SirA_YedF_YeeD"/>
    <property type="match status" value="1"/>
</dbReference>